<evidence type="ECO:0000256" key="3">
    <source>
        <dbReference type="ARBA" id="ARBA00022722"/>
    </source>
</evidence>
<dbReference type="Gene3D" id="3.20.20.140">
    <property type="entry name" value="Metal-dependent hydrolases"/>
    <property type="match status" value="1"/>
</dbReference>
<evidence type="ECO:0000256" key="1">
    <source>
        <dbReference type="ARBA" id="ARBA00022490"/>
    </source>
</evidence>
<dbReference type="InterPro" id="IPR023539">
    <property type="entry name" value="RNase_P_comp-3_arc"/>
</dbReference>
<dbReference type="EMBL" id="JAKRVX010000004">
    <property type="protein sequence ID" value="MCL9817604.1"/>
    <property type="molecule type" value="Genomic_DNA"/>
</dbReference>
<dbReference type="GO" id="GO:0005737">
    <property type="term" value="C:cytoplasm"/>
    <property type="evidence" value="ECO:0007669"/>
    <property type="project" value="UniProtKB-SubCell"/>
</dbReference>
<keyword evidence="8" id="KW-1185">Reference proteome</keyword>
<comment type="similarity">
    <text evidence="6">Belongs to the eukaryotic/archaeal RNase P protein component 3 family.</text>
</comment>
<evidence type="ECO:0000256" key="6">
    <source>
        <dbReference type="HAMAP-Rule" id="MF_00756"/>
    </source>
</evidence>
<comment type="catalytic activity">
    <reaction evidence="6">
        <text>Endonucleolytic cleavage of RNA, removing 5'-extranucleotides from tRNA precursor.</text>
        <dbReference type="EC" id="3.1.26.5"/>
    </reaction>
</comment>
<comment type="caution">
    <text evidence="7">The sequence shown here is derived from an EMBL/GenBank/DDBJ whole genome shotgun (WGS) entry which is preliminary data.</text>
</comment>
<dbReference type="Pfam" id="PF01876">
    <property type="entry name" value="RNase_P_p30"/>
    <property type="match status" value="1"/>
</dbReference>
<comment type="function">
    <text evidence="6">Part of ribonuclease P, a protein complex that generates mature tRNA molecules by cleaving their 5'-ends.</text>
</comment>
<reference evidence="7" key="1">
    <citation type="journal article" date="2022" name="Syst. Appl. Microbiol.">
        <title>Natronocalculus amylovorans gen. nov., sp. nov., and Natranaeroarchaeum aerophilus sp. nov., dominant culturable amylolytic natronoarchaea from hypersaline soda lakes in southwestern Siberia.</title>
        <authorList>
            <person name="Sorokin D.Y."/>
            <person name="Elcheninov A.G."/>
            <person name="Khizhniak T.V."/>
            <person name="Koenen M."/>
            <person name="Bale N.J."/>
            <person name="Damste J.S.S."/>
            <person name="Kublanov I.V."/>
        </authorList>
    </citation>
    <scope>NUCLEOTIDE SEQUENCE</scope>
    <source>
        <strain evidence="7">AArc-St2</strain>
    </source>
</reference>
<dbReference type="InterPro" id="IPR002738">
    <property type="entry name" value="RNase_P_p30"/>
</dbReference>
<name>A0AAE3KBW6_9EURY</name>
<dbReference type="RefSeq" id="WP_250584820.1">
    <property type="nucleotide sequence ID" value="NZ_JAKRVX010000004.1"/>
</dbReference>
<protein>
    <recommendedName>
        <fullName evidence="6">Ribonuclease P protein component 3</fullName>
        <shortName evidence="6">RNase P component 3</shortName>
        <ecNumber evidence="6">3.1.26.5</ecNumber>
    </recommendedName>
    <alternativeName>
        <fullName evidence="6">Rpp30</fullName>
    </alternativeName>
</protein>
<dbReference type="GO" id="GO:0004526">
    <property type="term" value="F:ribonuclease P activity"/>
    <property type="evidence" value="ECO:0007669"/>
    <property type="project" value="UniProtKB-UniRule"/>
</dbReference>
<evidence type="ECO:0000256" key="2">
    <source>
        <dbReference type="ARBA" id="ARBA00022694"/>
    </source>
</evidence>
<dbReference type="InterPro" id="IPR016195">
    <property type="entry name" value="Pol/histidinol_Pase-like"/>
</dbReference>
<dbReference type="EC" id="3.1.26.5" evidence="6"/>
<dbReference type="AlphaFoldDB" id="A0AAE3KBW6"/>
<keyword evidence="2 6" id="KW-0819">tRNA processing</keyword>
<dbReference type="SUPFAM" id="SSF89550">
    <property type="entry name" value="PHP domain-like"/>
    <property type="match status" value="1"/>
</dbReference>
<organism evidence="7 8">
    <name type="scientific">Natronocalculus amylovorans</name>
    <dbReference type="NCBI Taxonomy" id="2917812"/>
    <lineage>
        <taxon>Archaea</taxon>
        <taxon>Methanobacteriati</taxon>
        <taxon>Methanobacteriota</taxon>
        <taxon>Stenosarchaea group</taxon>
        <taxon>Halobacteria</taxon>
        <taxon>Halobacteriales</taxon>
        <taxon>Haloferacaceae</taxon>
        <taxon>Natronocalculus</taxon>
    </lineage>
</organism>
<keyword evidence="4 6" id="KW-0255">Endonuclease</keyword>
<keyword evidence="5 6" id="KW-0378">Hydrolase</keyword>
<evidence type="ECO:0000313" key="7">
    <source>
        <dbReference type="EMBL" id="MCL9817604.1"/>
    </source>
</evidence>
<evidence type="ECO:0000256" key="4">
    <source>
        <dbReference type="ARBA" id="ARBA00022759"/>
    </source>
</evidence>
<comment type="subcellular location">
    <subcellularLocation>
        <location evidence="6">Cytoplasm</location>
    </subcellularLocation>
</comment>
<dbReference type="GO" id="GO:0001682">
    <property type="term" value="P:tRNA 5'-leader removal"/>
    <property type="evidence" value="ECO:0007669"/>
    <property type="project" value="UniProtKB-UniRule"/>
</dbReference>
<evidence type="ECO:0000256" key="5">
    <source>
        <dbReference type="ARBA" id="ARBA00022801"/>
    </source>
</evidence>
<gene>
    <name evidence="6" type="primary">rnp3</name>
    <name evidence="7" type="ORF">AArcSt2_11670</name>
</gene>
<comment type="subunit">
    <text evidence="6">Consists of a catalytic RNA component and at least 4-5 protein subunits.</text>
</comment>
<sequence length="231" mass="25815">MYEAVAAYPNGDTTVSRYAATASRYGFSGIVVRTREAEFDREAIYDRFGVDVVRGIEIDADSPDSASGSIGNFRRSATILAVNGGTNALNRFAVEQDRVDVLTQPMQNNGDFNHVLARAAKEHGVRVEFDFGPAFRQTGGHRVQSLQSLRKLRELVLQYDTPYVVSNRAESHRHLRAPREFFAVGEAIGFSKEMIEQGLSEWERLAGRNRERMAESFIAPGVKCGRYEEDS</sequence>
<dbReference type="GO" id="GO:0030677">
    <property type="term" value="C:ribonuclease P complex"/>
    <property type="evidence" value="ECO:0007669"/>
    <property type="project" value="UniProtKB-UniRule"/>
</dbReference>
<keyword evidence="3 6" id="KW-0540">Nuclease</keyword>
<proteinExistence type="inferred from homology"/>
<accession>A0AAE3KBW6</accession>
<dbReference type="HAMAP" id="MF_00756">
    <property type="entry name" value="RNase_P_3"/>
    <property type="match status" value="1"/>
</dbReference>
<keyword evidence="1 6" id="KW-0963">Cytoplasm</keyword>
<reference evidence="7" key="2">
    <citation type="submission" date="2022-02" db="EMBL/GenBank/DDBJ databases">
        <authorList>
            <person name="Elcheninov A.G."/>
            <person name="Sorokin D.Y."/>
            <person name="Kublanov I.V."/>
        </authorList>
    </citation>
    <scope>NUCLEOTIDE SEQUENCE</scope>
    <source>
        <strain evidence="7">AArc-St2</strain>
    </source>
</reference>
<evidence type="ECO:0000313" key="8">
    <source>
        <dbReference type="Proteomes" id="UP001203207"/>
    </source>
</evidence>
<dbReference type="Proteomes" id="UP001203207">
    <property type="component" value="Unassembled WGS sequence"/>
</dbReference>